<evidence type="ECO:0000256" key="1">
    <source>
        <dbReference type="SAM" id="MobiDB-lite"/>
    </source>
</evidence>
<dbReference type="SUPFAM" id="SSF51126">
    <property type="entry name" value="Pectin lyase-like"/>
    <property type="match status" value="1"/>
</dbReference>
<dbReference type="Gene3D" id="2.160.20.10">
    <property type="entry name" value="Single-stranded right-handed beta-helix, Pectin lyase-like"/>
    <property type="match status" value="1"/>
</dbReference>
<feature type="domain" description="Carbohydrate-binding/sugar hydrolysis" evidence="3">
    <location>
        <begin position="280"/>
        <end position="440"/>
    </location>
</feature>
<gene>
    <name evidence="4" type="ORF">EZM97_06560</name>
</gene>
<dbReference type="InterPro" id="IPR006633">
    <property type="entry name" value="Carb-bd_sugar_hydrolysis-dom"/>
</dbReference>
<dbReference type="SMART" id="SM00710">
    <property type="entry name" value="PbH1"/>
    <property type="match status" value="8"/>
</dbReference>
<keyword evidence="2" id="KW-0732">Signal</keyword>
<reference evidence="4 5" key="1">
    <citation type="submission" date="2019-02" db="EMBL/GenBank/DDBJ databases">
        <title>Dyella amyloliquefaciens sp. nov., isolated from forest soil.</title>
        <authorList>
            <person name="Gao Z.-H."/>
            <person name="Qiu L.-H."/>
        </authorList>
    </citation>
    <scope>NUCLEOTIDE SEQUENCE [LARGE SCALE GENOMIC DNA]</scope>
    <source>
        <strain evidence="4 5">KACC 12747</strain>
    </source>
</reference>
<name>A0A4R0YWP6_9GAMM</name>
<dbReference type="Pfam" id="PF05048">
    <property type="entry name" value="NosD"/>
    <property type="match status" value="1"/>
</dbReference>
<dbReference type="Proteomes" id="UP000291822">
    <property type="component" value="Unassembled WGS sequence"/>
</dbReference>
<organism evidence="4 5">
    <name type="scientific">Dyella soli</name>
    <dbReference type="NCBI Taxonomy" id="522319"/>
    <lineage>
        <taxon>Bacteria</taxon>
        <taxon>Pseudomonadati</taxon>
        <taxon>Pseudomonadota</taxon>
        <taxon>Gammaproteobacteria</taxon>
        <taxon>Lysobacterales</taxon>
        <taxon>Rhodanobacteraceae</taxon>
        <taxon>Dyella</taxon>
    </lineage>
</organism>
<dbReference type="InterPro" id="IPR011050">
    <property type="entry name" value="Pectin_lyase_fold/virulence"/>
</dbReference>
<dbReference type="AlphaFoldDB" id="A0A4R0YWP6"/>
<evidence type="ECO:0000256" key="2">
    <source>
        <dbReference type="SAM" id="SignalP"/>
    </source>
</evidence>
<feature type="compositionally biased region" description="Low complexity" evidence="1">
    <location>
        <begin position="19"/>
        <end position="28"/>
    </location>
</feature>
<comment type="caution">
    <text evidence="4">The sequence shown here is derived from an EMBL/GenBank/DDBJ whole genome shotgun (WGS) entry which is preliminary data.</text>
</comment>
<feature type="chain" id="PRO_5020657681" evidence="2">
    <location>
        <begin position="20"/>
        <end position="562"/>
    </location>
</feature>
<feature type="signal peptide" evidence="2">
    <location>
        <begin position="1"/>
        <end position="19"/>
    </location>
</feature>
<protein>
    <submittedName>
        <fullName evidence="4">Right-handed parallel beta-helix repeat-containing protein</fullName>
    </submittedName>
</protein>
<accession>A0A4R0YWP6</accession>
<dbReference type="InterPro" id="IPR012334">
    <property type="entry name" value="Pectin_lyas_fold"/>
</dbReference>
<evidence type="ECO:0000259" key="3">
    <source>
        <dbReference type="SMART" id="SM00722"/>
    </source>
</evidence>
<evidence type="ECO:0000313" key="4">
    <source>
        <dbReference type="EMBL" id="TCI13842.1"/>
    </source>
</evidence>
<dbReference type="SMART" id="SM00722">
    <property type="entry name" value="CASH"/>
    <property type="match status" value="1"/>
</dbReference>
<dbReference type="InterPro" id="IPR007742">
    <property type="entry name" value="NosD_dom"/>
</dbReference>
<proteinExistence type="predicted"/>
<keyword evidence="5" id="KW-1185">Reference proteome</keyword>
<feature type="compositionally biased region" description="Acidic residues" evidence="1">
    <location>
        <begin position="49"/>
        <end position="65"/>
    </location>
</feature>
<dbReference type="EMBL" id="SJTG01000001">
    <property type="protein sequence ID" value="TCI13842.1"/>
    <property type="molecule type" value="Genomic_DNA"/>
</dbReference>
<feature type="region of interest" description="Disordered" evidence="1">
    <location>
        <begin position="19"/>
        <end position="65"/>
    </location>
</feature>
<dbReference type="InterPro" id="IPR006626">
    <property type="entry name" value="PbH1"/>
</dbReference>
<evidence type="ECO:0000313" key="5">
    <source>
        <dbReference type="Proteomes" id="UP000291822"/>
    </source>
</evidence>
<sequence length="562" mass="62394">MAFGLVALLLVSSGGAAWATQTPPQATAGHGAKKGTRSAPQDPHRTASDDDDSDQTDGSDEDDNNQVDAAAFESNAEQPKNYSVGTGSAQSLMKWTPPTIPDIDQYTEAAAMKRLKRTPLGHVHVGSMLEQPQFRNFMGRDERMREWAKRQSSMPQVIYVGGGYVTPREMARALPKQYFAETEPGVFVARLPIDVLPGATLHIGDDVKDFRLSLDRGAFIVNEGNLFVSRSRLEGWNEAKKEPSIFEDEKEFRPFVVSWGGSETYFIHSTIAHLGYAASKAYGISISQYSPSVAPIMKKPPPTGWLINSEFFDNWYGFYCYEAEDMAIVGNVYHDNIKYGIDPHDRSKRLLIARNTVYDTRIKHGIIVSREVNESWIVENTSHNNGLSGIVADRSSMHNVIALNKTYRNNSDGITIYESPNTVIWRNLVTANQRHGIRVRNSIDVQLRDNVAVGNTLSGIYGHIENLSDTGRNLKLDPFHPIISMTVVGGKLVSNGSGPITIDQPLSLEVYNVDLREPRRELGIHFTGVLGTYQEKVLDIMVRQKLPVVVKPETLSVSSTDK</sequence>